<dbReference type="Proteomes" id="UP000472270">
    <property type="component" value="Unassembled WGS sequence"/>
</dbReference>
<accession>A0A673KCB0</accession>
<reference evidence="2" key="1">
    <citation type="submission" date="2025-08" db="UniProtKB">
        <authorList>
            <consortium name="Ensembl"/>
        </authorList>
    </citation>
    <scope>IDENTIFICATION</scope>
</reference>
<feature type="region of interest" description="Disordered" evidence="1">
    <location>
        <begin position="1"/>
        <end position="21"/>
    </location>
</feature>
<sequence length="65" mass="7214">MADEEAEQERGERSDPSSALNALTTRLEDIAAALKNSQESPDERASQYCYEFCQVISCCVRRAGL</sequence>
<evidence type="ECO:0000313" key="2">
    <source>
        <dbReference type="Ensembl" id="ENSSRHP00000064105.1"/>
    </source>
</evidence>
<organism evidence="2 3">
    <name type="scientific">Sinocyclocheilus rhinocerous</name>
    <dbReference type="NCBI Taxonomy" id="307959"/>
    <lineage>
        <taxon>Eukaryota</taxon>
        <taxon>Metazoa</taxon>
        <taxon>Chordata</taxon>
        <taxon>Craniata</taxon>
        <taxon>Vertebrata</taxon>
        <taxon>Euteleostomi</taxon>
        <taxon>Actinopterygii</taxon>
        <taxon>Neopterygii</taxon>
        <taxon>Teleostei</taxon>
        <taxon>Ostariophysi</taxon>
        <taxon>Cypriniformes</taxon>
        <taxon>Cyprinidae</taxon>
        <taxon>Cyprininae</taxon>
        <taxon>Sinocyclocheilus</taxon>
    </lineage>
</organism>
<proteinExistence type="predicted"/>
<dbReference type="Ensembl" id="ENSSRHT00000065875.1">
    <property type="protein sequence ID" value="ENSSRHP00000064105.1"/>
    <property type="gene ID" value="ENSSRHG00000031924.1"/>
</dbReference>
<evidence type="ECO:0000313" key="3">
    <source>
        <dbReference type="Proteomes" id="UP000472270"/>
    </source>
</evidence>
<reference evidence="2" key="2">
    <citation type="submission" date="2025-09" db="UniProtKB">
        <authorList>
            <consortium name="Ensembl"/>
        </authorList>
    </citation>
    <scope>IDENTIFICATION</scope>
</reference>
<name>A0A673KCB0_9TELE</name>
<dbReference type="AlphaFoldDB" id="A0A673KCB0"/>
<protein>
    <submittedName>
        <fullName evidence="2">Uncharacterized protein</fullName>
    </submittedName>
</protein>
<keyword evidence="3" id="KW-1185">Reference proteome</keyword>
<evidence type="ECO:0000256" key="1">
    <source>
        <dbReference type="SAM" id="MobiDB-lite"/>
    </source>
</evidence>